<accession>A0ABD7GS12</accession>
<evidence type="ECO:0000256" key="1">
    <source>
        <dbReference type="SAM" id="MobiDB-lite"/>
    </source>
</evidence>
<dbReference type="Pfam" id="PF18932">
    <property type="entry name" value="DUF5681"/>
    <property type="match status" value="1"/>
</dbReference>
<evidence type="ECO:0000313" key="3">
    <source>
        <dbReference type="EMBL" id="RDT58006.1"/>
    </source>
</evidence>
<sequence>MDSTNPTNTERENRSKTGRFLPGHSGNAGGRPKRESVLRKQLEEGSDDAITQVLNAAAAGDMTACRLILERTVPVRKASYEAIAFELDDSSLADAAKSVLRAVATGELSPDVGTMLITAVNGTAKIIEVDELERRLTALEGLNHEDE</sequence>
<feature type="domain" description="DUF5681" evidence="2">
    <location>
        <begin position="16"/>
        <end position="72"/>
    </location>
</feature>
<dbReference type="InterPro" id="IPR043736">
    <property type="entry name" value="DUF5681"/>
</dbReference>
<organism evidence="3 4">
    <name type="scientific">Enterobacter roggenkampii</name>
    <dbReference type="NCBI Taxonomy" id="1812935"/>
    <lineage>
        <taxon>Bacteria</taxon>
        <taxon>Pseudomonadati</taxon>
        <taxon>Pseudomonadota</taxon>
        <taxon>Gammaproteobacteria</taxon>
        <taxon>Enterobacterales</taxon>
        <taxon>Enterobacteriaceae</taxon>
        <taxon>Enterobacter</taxon>
        <taxon>Enterobacter cloacae complex</taxon>
    </lineage>
</organism>
<comment type="caution">
    <text evidence="3">The sequence shown here is derived from an EMBL/GenBank/DDBJ whole genome shotgun (WGS) entry which is preliminary data.</text>
</comment>
<dbReference type="Proteomes" id="UP000255291">
    <property type="component" value="Unassembled WGS sequence"/>
</dbReference>
<dbReference type="AlphaFoldDB" id="A0ABD7GS12"/>
<name>A0ABD7GS12_9ENTR</name>
<feature type="region of interest" description="Disordered" evidence="1">
    <location>
        <begin position="1"/>
        <end position="39"/>
    </location>
</feature>
<proteinExistence type="predicted"/>
<dbReference type="RefSeq" id="WP_115465541.1">
    <property type="nucleotide sequence ID" value="NZ_JBMPAF010000007.1"/>
</dbReference>
<dbReference type="EMBL" id="QRBW01000051">
    <property type="protein sequence ID" value="RDT58006.1"/>
    <property type="molecule type" value="Genomic_DNA"/>
</dbReference>
<evidence type="ECO:0000259" key="2">
    <source>
        <dbReference type="Pfam" id="PF18932"/>
    </source>
</evidence>
<evidence type="ECO:0000313" key="4">
    <source>
        <dbReference type="Proteomes" id="UP000255291"/>
    </source>
</evidence>
<reference evidence="3 4" key="1">
    <citation type="submission" date="2018-07" db="EMBL/GenBank/DDBJ databases">
        <title>The use of a cohorting ward and systematic surveillance cultures for the control of a Klebsiella pneumoniae carbapenemase (KPC)-producing Enterobacteriaceae outbreak.</title>
        <authorList>
            <person name="Doi Y."/>
        </authorList>
    </citation>
    <scope>NUCLEOTIDE SEQUENCE [LARGE SCALE GENOMIC DNA]</scope>
    <source>
        <strain evidence="3 4">1-RC-17-04017</strain>
    </source>
</reference>
<gene>
    <name evidence="3" type="ORF">DXF87_19955</name>
</gene>
<protein>
    <recommendedName>
        <fullName evidence="2">DUF5681 domain-containing protein</fullName>
    </recommendedName>
</protein>